<accession>A0A2C9UZ30</accession>
<evidence type="ECO:0000256" key="1">
    <source>
        <dbReference type="ARBA" id="ARBA00004123"/>
    </source>
</evidence>
<dbReference type="PANTHER" id="PTHR12663">
    <property type="entry name" value="ANDROGEN INDUCED INHIBITOR OF PROLIFERATION AS3 / PDS5-RELATED"/>
    <property type="match status" value="1"/>
</dbReference>
<comment type="caution">
    <text evidence="9">The sequence shown here is derived from an EMBL/GenBank/DDBJ whole genome shotgun (WGS) entry which is preliminary data.</text>
</comment>
<dbReference type="OrthoDB" id="200660at2759"/>
<dbReference type="GO" id="GO:0006281">
    <property type="term" value="P:DNA repair"/>
    <property type="evidence" value="ECO:0007669"/>
    <property type="project" value="UniProtKB-KW"/>
</dbReference>
<reference evidence="10" key="1">
    <citation type="journal article" date="2016" name="Nat. Biotechnol.">
        <title>Sequencing wild and cultivated cassava and related species reveals extensive interspecific hybridization and genetic diversity.</title>
        <authorList>
            <person name="Bredeson J.V."/>
            <person name="Lyons J.B."/>
            <person name="Prochnik S.E."/>
            <person name="Wu G.A."/>
            <person name="Ha C.M."/>
            <person name="Edsinger-Gonzales E."/>
            <person name="Grimwood J."/>
            <person name="Schmutz J."/>
            <person name="Rabbi I.Y."/>
            <person name="Egesi C."/>
            <person name="Nauluvula P."/>
            <person name="Lebot V."/>
            <person name="Ndunguru J."/>
            <person name="Mkamilo G."/>
            <person name="Bart R.S."/>
            <person name="Setter T.L."/>
            <person name="Gleadow R.M."/>
            <person name="Kulakow P."/>
            <person name="Ferguson M.E."/>
            <person name="Rounsley S."/>
            <person name="Rokhsar D.S."/>
        </authorList>
    </citation>
    <scope>NUCLEOTIDE SEQUENCE [LARGE SCALE GENOMIC DNA]</scope>
    <source>
        <strain evidence="10">cv. AM560-2</strain>
    </source>
</reference>
<evidence type="ECO:0000256" key="2">
    <source>
        <dbReference type="ARBA" id="ARBA00022618"/>
    </source>
</evidence>
<dbReference type="GO" id="GO:0035825">
    <property type="term" value="P:homologous recombination"/>
    <property type="evidence" value="ECO:0007669"/>
    <property type="project" value="UniProtKB-ARBA"/>
</dbReference>
<name>A0A2C9UZ30_MANES</name>
<dbReference type="InterPro" id="IPR039776">
    <property type="entry name" value="Pds5"/>
</dbReference>
<evidence type="ECO:0000256" key="7">
    <source>
        <dbReference type="ARBA" id="ARBA00023306"/>
    </source>
</evidence>
<keyword evidence="8" id="KW-0175">Coiled coil</keyword>
<keyword evidence="7" id="KW-0131">Cell cycle</keyword>
<dbReference type="Proteomes" id="UP000091857">
    <property type="component" value="Chromosome 11"/>
</dbReference>
<evidence type="ECO:0000313" key="10">
    <source>
        <dbReference type="Proteomes" id="UP000091857"/>
    </source>
</evidence>
<dbReference type="GO" id="GO:0051301">
    <property type="term" value="P:cell division"/>
    <property type="evidence" value="ECO:0007669"/>
    <property type="project" value="UniProtKB-KW"/>
</dbReference>
<dbReference type="AlphaFoldDB" id="A0A2C9UZ30"/>
<feature type="coiled-coil region" evidence="8">
    <location>
        <begin position="484"/>
        <end position="539"/>
    </location>
</feature>
<dbReference type="InterPro" id="IPR016024">
    <property type="entry name" value="ARM-type_fold"/>
</dbReference>
<keyword evidence="2" id="KW-0132">Cell division</keyword>
<dbReference type="SUPFAM" id="SSF48371">
    <property type="entry name" value="ARM repeat"/>
    <property type="match status" value="1"/>
</dbReference>
<evidence type="ECO:0008006" key="11">
    <source>
        <dbReference type="Google" id="ProtNLM"/>
    </source>
</evidence>
<dbReference type="Pfam" id="PF20168">
    <property type="entry name" value="PDS5"/>
    <property type="match status" value="1"/>
</dbReference>
<evidence type="ECO:0000256" key="5">
    <source>
        <dbReference type="ARBA" id="ARBA00023204"/>
    </source>
</evidence>
<dbReference type="GO" id="GO:0000785">
    <property type="term" value="C:chromatin"/>
    <property type="evidence" value="ECO:0000318"/>
    <property type="project" value="GO_Central"/>
</dbReference>
<keyword evidence="3" id="KW-0227">DNA damage</keyword>
<sequence length="544" mass="60461">MAGKEREQQLLDGGSKLLNPPFSIDELLFILERIEVSLSQVEQSPRQSMVAALSPLRNALVSDKLLRHSDTDVKVSVAVCISEIIRITAPHAPYDDEKMKEIFHLIVAVFQKLSHMSSCFYSKVVSVLVTMAKTRAILVMMDLDCHALIIEMFQLFLRITRSNNSEKVLAAMVTTMTIAILESDDISLEILIPILASVRKENENVFPKSWKLGKEVIKNCAAKIEPYILKAVNSLGVPVDSYDQIVGSICRNADGIKSYDLPGSAEHLINYERPPAQCIGGKKIRCKTTPENRGTEETNDKGQSVDLLSAGSSLKLCMRQQATFTNTCSDQSVNPWSCHEEKHQNQEMQIPPSEDTFAANSGGNNVIGTMIVQGYEVKASVAPILTAIFAKYGDIAATCQYKSPSIRACLLEIVSDVVRRLQSTDIPLTVSEIKVLQNEMKDLEATKLKLSWLTQPLEKISEVERIAGMRSMLKSVKASSMLVIKAATKELEDALVELVALQKRMGEAEKRVNAMKLVVQKVDDAIKEAEEEERHWLRNMSELP</sequence>
<evidence type="ECO:0000313" key="9">
    <source>
        <dbReference type="EMBL" id="OAY36987.1"/>
    </source>
</evidence>
<dbReference type="GO" id="GO:0140670">
    <property type="term" value="F:cohesin unloader activity"/>
    <property type="evidence" value="ECO:0000318"/>
    <property type="project" value="GO_Central"/>
</dbReference>
<evidence type="ECO:0000256" key="3">
    <source>
        <dbReference type="ARBA" id="ARBA00022763"/>
    </source>
</evidence>
<dbReference type="GO" id="GO:0005634">
    <property type="term" value="C:nucleus"/>
    <property type="evidence" value="ECO:0000318"/>
    <property type="project" value="GO_Central"/>
</dbReference>
<dbReference type="PANTHER" id="PTHR12663:SF33">
    <property type="entry name" value="PHOSPHOLIPASE-LIKE PROTEIN"/>
    <property type="match status" value="1"/>
</dbReference>
<keyword evidence="5" id="KW-0234">DNA repair</keyword>
<gene>
    <name evidence="9" type="ORF">MANES_11G065600v8</name>
</gene>
<dbReference type="Pfam" id="PF05278">
    <property type="entry name" value="PEARLI-4"/>
    <property type="match status" value="1"/>
</dbReference>
<comment type="subcellular location">
    <subcellularLocation>
        <location evidence="1">Nucleus</location>
    </subcellularLocation>
</comment>
<evidence type="ECO:0000256" key="6">
    <source>
        <dbReference type="ARBA" id="ARBA00023242"/>
    </source>
</evidence>
<keyword evidence="4" id="KW-0498">Mitosis</keyword>
<proteinExistence type="predicted"/>
<dbReference type="InterPro" id="IPR007942">
    <property type="entry name" value="PLipase-like"/>
</dbReference>
<keyword evidence="6" id="KW-0539">Nucleus</keyword>
<protein>
    <recommendedName>
        <fullName evidence="11">Phospholipase-like protein</fullName>
    </recommendedName>
</protein>
<organism evidence="9 10">
    <name type="scientific">Manihot esculenta</name>
    <name type="common">Cassava</name>
    <name type="synonym">Jatropha manihot</name>
    <dbReference type="NCBI Taxonomy" id="3983"/>
    <lineage>
        <taxon>Eukaryota</taxon>
        <taxon>Viridiplantae</taxon>
        <taxon>Streptophyta</taxon>
        <taxon>Embryophyta</taxon>
        <taxon>Tracheophyta</taxon>
        <taxon>Spermatophyta</taxon>
        <taxon>Magnoliopsida</taxon>
        <taxon>eudicotyledons</taxon>
        <taxon>Gunneridae</taxon>
        <taxon>Pentapetalae</taxon>
        <taxon>rosids</taxon>
        <taxon>fabids</taxon>
        <taxon>Malpighiales</taxon>
        <taxon>Euphorbiaceae</taxon>
        <taxon>Crotonoideae</taxon>
        <taxon>Manihoteae</taxon>
        <taxon>Manihot</taxon>
    </lineage>
</organism>
<dbReference type="STRING" id="3983.A0A2C9UZ30"/>
<dbReference type="EMBL" id="CM004397">
    <property type="protein sequence ID" value="OAY36987.1"/>
    <property type="molecule type" value="Genomic_DNA"/>
</dbReference>
<dbReference type="GO" id="GO:0007064">
    <property type="term" value="P:mitotic sister chromatid cohesion"/>
    <property type="evidence" value="ECO:0000318"/>
    <property type="project" value="GO_Central"/>
</dbReference>
<keyword evidence="10" id="KW-1185">Reference proteome</keyword>
<evidence type="ECO:0000256" key="4">
    <source>
        <dbReference type="ARBA" id="ARBA00022776"/>
    </source>
</evidence>
<dbReference type="Gramene" id="Manes.11G065600.1.v8.1">
    <property type="protein sequence ID" value="Manes.11G065600.1.v8.1.CDS"/>
    <property type="gene ID" value="Manes.11G065600.v8.1"/>
</dbReference>
<evidence type="ECO:0000256" key="8">
    <source>
        <dbReference type="SAM" id="Coils"/>
    </source>
</evidence>